<evidence type="ECO:0000256" key="1">
    <source>
        <dbReference type="ARBA" id="ARBA00001974"/>
    </source>
</evidence>
<comment type="catalytic activity">
    <reaction evidence="18 19">
        <text>UDP-N-acetyl-alpha-D-muramate + NADP(+) = UDP-N-acetyl-3-O-(1-carboxyvinyl)-alpha-D-glucosamine + NADPH + H(+)</text>
        <dbReference type="Rhea" id="RHEA:12248"/>
        <dbReference type="ChEBI" id="CHEBI:15378"/>
        <dbReference type="ChEBI" id="CHEBI:57783"/>
        <dbReference type="ChEBI" id="CHEBI:58349"/>
        <dbReference type="ChEBI" id="CHEBI:68483"/>
        <dbReference type="ChEBI" id="CHEBI:70757"/>
        <dbReference type="EC" id="1.3.1.98"/>
    </reaction>
</comment>
<comment type="caution">
    <text evidence="22">The sequence shown here is derived from an EMBL/GenBank/DDBJ whole genome shotgun (WGS) entry which is preliminary data.</text>
</comment>
<evidence type="ECO:0000256" key="12">
    <source>
        <dbReference type="ARBA" id="ARBA00022960"/>
    </source>
</evidence>
<dbReference type="InterPro" id="IPR011601">
    <property type="entry name" value="MurB_C"/>
</dbReference>
<dbReference type="InterPro" id="IPR003170">
    <property type="entry name" value="MurB"/>
</dbReference>
<organism evidence="22 23">
    <name type="scientific">Hyphococcus aureus</name>
    <dbReference type="NCBI Taxonomy" id="2666033"/>
    <lineage>
        <taxon>Bacteria</taxon>
        <taxon>Pseudomonadati</taxon>
        <taxon>Pseudomonadota</taxon>
        <taxon>Alphaproteobacteria</taxon>
        <taxon>Parvularculales</taxon>
        <taxon>Parvularculaceae</taxon>
        <taxon>Hyphococcus</taxon>
    </lineage>
</organism>
<evidence type="ECO:0000256" key="16">
    <source>
        <dbReference type="ARBA" id="ARBA00023316"/>
    </source>
</evidence>
<dbReference type="PANTHER" id="PTHR21071:SF4">
    <property type="entry name" value="UDP-N-ACETYLENOLPYRUVOYLGLUCOSAMINE REDUCTASE"/>
    <property type="match status" value="1"/>
</dbReference>
<evidence type="ECO:0000256" key="15">
    <source>
        <dbReference type="ARBA" id="ARBA00023306"/>
    </source>
</evidence>
<name>A0ABW1KQM0_9PROT</name>
<keyword evidence="8 19" id="KW-0132">Cell division</keyword>
<dbReference type="InterPro" id="IPR016169">
    <property type="entry name" value="FAD-bd_PCMH_sub2"/>
</dbReference>
<dbReference type="InterPro" id="IPR016166">
    <property type="entry name" value="FAD-bd_PCMH"/>
</dbReference>
<feature type="active site" evidence="19">
    <location>
        <position position="298"/>
    </location>
</feature>
<evidence type="ECO:0000256" key="5">
    <source>
        <dbReference type="ARBA" id="ARBA00012518"/>
    </source>
</evidence>
<dbReference type="InterPro" id="IPR016167">
    <property type="entry name" value="FAD-bd_PCMH_sub1"/>
</dbReference>
<keyword evidence="15 19" id="KW-0131">Cell cycle</keyword>
<sequence length="307" mass="33094">MFSRIKTSDLPAVRGKYTENADLSALTWFRVGGPADVLFSPADEDDIAHFLKETPEEIPVHVMGVGSNLLVRDGGVRGVVIRFGSPFRQVTVDGMRVTAGAGCIDAQVAKAAAQAGVAGLEFFRGVPGTIGGAIRMNAGAYGGEVKDILVEAIAYDRKGARHVLSNADLGFSYRHCSAPEDFIFTSATFEGRPDEPAAIMKRMDQISEQREQTQPIRERTGGSTFANPDPEISGGKKSWQLIDEVGGRGRVIGDAQVSTHHCNFMINRGNATAADLEALIESLRKDVLTKTGVELHWEIKRIGEPAQ</sequence>
<comment type="cofactor">
    <cofactor evidence="1 19">
        <name>FAD</name>
        <dbReference type="ChEBI" id="CHEBI:57692"/>
    </cofactor>
</comment>
<evidence type="ECO:0000256" key="2">
    <source>
        <dbReference type="ARBA" id="ARBA00003921"/>
    </source>
</evidence>
<dbReference type="Proteomes" id="UP001596116">
    <property type="component" value="Unassembled WGS sequence"/>
</dbReference>
<dbReference type="SUPFAM" id="SSF56176">
    <property type="entry name" value="FAD-binding/transporter-associated domain-like"/>
    <property type="match status" value="1"/>
</dbReference>
<dbReference type="NCBIfam" id="TIGR00179">
    <property type="entry name" value="murB"/>
    <property type="match status" value="1"/>
</dbReference>
<keyword evidence="16 19" id="KW-0961">Cell wall biogenesis/degradation</keyword>
<keyword evidence="13 19" id="KW-0573">Peptidoglycan synthesis</keyword>
<evidence type="ECO:0000256" key="19">
    <source>
        <dbReference type="HAMAP-Rule" id="MF_00037"/>
    </source>
</evidence>
<evidence type="ECO:0000256" key="4">
    <source>
        <dbReference type="ARBA" id="ARBA00004752"/>
    </source>
</evidence>
<keyword evidence="12 19" id="KW-0133">Cell shape</keyword>
<keyword evidence="23" id="KW-1185">Reference proteome</keyword>
<keyword evidence="10 19" id="KW-0274">FAD</keyword>
<dbReference type="Pfam" id="PF02873">
    <property type="entry name" value="MurB_C"/>
    <property type="match status" value="1"/>
</dbReference>
<evidence type="ECO:0000256" key="18">
    <source>
        <dbReference type="ARBA" id="ARBA00048914"/>
    </source>
</evidence>
<evidence type="ECO:0000313" key="22">
    <source>
        <dbReference type="EMBL" id="MFC6034156.1"/>
    </source>
</evidence>
<keyword evidence="7 19" id="KW-0963">Cytoplasm</keyword>
<comment type="function">
    <text evidence="2 19">Cell wall formation.</text>
</comment>
<evidence type="ECO:0000256" key="8">
    <source>
        <dbReference type="ARBA" id="ARBA00022618"/>
    </source>
</evidence>
<reference evidence="22 23" key="1">
    <citation type="submission" date="2024-09" db="EMBL/GenBank/DDBJ databases">
        <authorList>
            <person name="Zhang Z.-H."/>
        </authorList>
    </citation>
    <scope>NUCLEOTIDE SEQUENCE [LARGE SCALE GENOMIC DNA]</scope>
    <source>
        <strain evidence="22 23">HHTR114</strain>
    </source>
</reference>
<evidence type="ECO:0000256" key="20">
    <source>
        <dbReference type="SAM" id="MobiDB-lite"/>
    </source>
</evidence>
<evidence type="ECO:0000256" key="14">
    <source>
        <dbReference type="ARBA" id="ARBA00023002"/>
    </source>
</evidence>
<gene>
    <name evidence="19 22" type="primary">murB</name>
    <name evidence="22" type="ORF">ACFMB1_01295</name>
</gene>
<dbReference type="NCBIfam" id="NF010480">
    <property type="entry name" value="PRK13905.1"/>
    <property type="match status" value="1"/>
</dbReference>
<dbReference type="Gene3D" id="3.30.43.10">
    <property type="entry name" value="Uridine Diphospho-n-acetylenolpyruvylglucosamine Reductase, domain 2"/>
    <property type="match status" value="1"/>
</dbReference>
<accession>A0ABW1KQM0</accession>
<protein>
    <recommendedName>
        <fullName evidence="6 19">UDP-N-acetylenolpyruvoylglucosamine reductase</fullName>
        <ecNumber evidence="5 19">1.3.1.98</ecNumber>
    </recommendedName>
    <alternativeName>
        <fullName evidence="17 19">UDP-N-acetylmuramate dehydrogenase</fullName>
    </alternativeName>
</protein>
<dbReference type="HAMAP" id="MF_00037">
    <property type="entry name" value="MurB"/>
    <property type="match status" value="1"/>
</dbReference>
<evidence type="ECO:0000256" key="17">
    <source>
        <dbReference type="ARBA" id="ARBA00031026"/>
    </source>
</evidence>
<feature type="compositionally biased region" description="Basic and acidic residues" evidence="20">
    <location>
        <begin position="211"/>
        <end position="220"/>
    </location>
</feature>
<evidence type="ECO:0000256" key="13">
    <source>
        <dbReference type="ARBA" id="ARBA00022984"/>
    </source>
</evidence>
<keyword evidence="11 19" id="KW-0521">NADP</keyword>
<dbReference type="RefSeq" id="WP_379880532.1">
    <property type="nucleotide sequence ID" value="NZ_JBHPON010000001.1"/>
</dbReference>
<comment type="subcellular location">
    <subcellularLocation>
        <location evidence="3 19">Cytoplasm</location>
    </subcellularLocation>
</comment>
<dbReference type="Pfam" id="PF01565">
    <property type="entry name" value="FAD_binding_4"/>
    <property type="match status" value="1"/>
</dbReference>
<feature type="region of interest" description="Disordered" evidence="20">
    <location>
        <begin position="211"/>
        <end position="236"/>
    </location>
</feature>
<evidence type="ECO:0000313" key="23">
    <source>
        <dbReference type="Proteomes" id="UP001596116"/>
    </source>
</evidence>
<evidence type="ECO:0000256" key="10">
    <source>
        <dbReference type="ARBA" id="ARBA00022827"/>
    </source>
</evidence>
<keyword evidence="14 19" id="KW-0560">Oxidoreductase</keyword>
<feature type="active site" description="Proton donor" evidence="19">
    <location>
        <position position="223"/>
    </location>
</feature>
<evidence type="ECO:0000256" key="9">
    <source>
        <dbReference type="ARBA" id="ARBA00022630"/>
    </source>
</evidence>
<dbReference type="SUPFAM" id="SSF56194">
    <property type="entry name" value="Uridine diphospho-N-Acetylenolpyruvylglucosamine reductase, MurB, C-terminal domain"/>
    <property type="match status" value="1"/>
</dbReference>
<dbReference type="EC" id="1.3.1.98" evidence="5 19"/>
<feature type="active site" evidence="19">
    <location>
        <position position="174"/>
    </location>
</feature>
<evidence type="ECO:0000256" key="7">
    <source>
        <dbReference type="ARBA" id="ARBA00022490"/>
    </source>
</evidence>
<dbReference type="EMBL" id="JBHPON010000001">
    <property type="protein sequence ID" value="MFC6034156.1"/>
    <property type="molecule type" value="Genomic_DNA"/>
</dbReference>
<dbReference type="Gene3D" id="3.90.78.10">
    <property type="entry name" value="UDP-N-acetylenolpyruvoylglucosamine reductase, C-terminal domain"/>
    <property type="match status" value="1"/>
</dbReference>
<comment type="similarity">
    <text evidence="19">Belongs to the MurB family.</text>
</comment>
<dbReference type="InterPro" id="IPR036635">
    <property type="entry name" value="MurB_C_sf"/>
</dbReference>
<evidence type="ECO:0000256" key="11">
    <source>
        <dbReference type="ARBA" id="ARBA00022857"/>
    </source>
</evidence>
<comment type="pathway">
    <text evidence="4 19">Cell wall biogenesis; peptidoglycan biosynthesis.</text>
</comment>
<dbReference type="PANTHER" id="PTHR21071">
    <property type="entry name" value="UDP-N-ACETYLENOLPYRUVOYLGLUCOSAMINE REDUCTASE"/>
    <property type="match status" value="1"/>
</dbReference>
<keyword evidence="9 19" id="KW-0285">Flavoprotein</keyword>
<dbReference type="InterPro" id="IPR036318">
    <property type="entry name" value="FAD-bd_PCMH-like_sf"/>
</dbReference>
<dbReference type="PROSITE" id="PS51387">
    <property type="entry name" value="FAD_PCMH"/>
    <property type="match status" value="1"/>
</dbReference>
<evidence type="ECO:0000256" key="6">
    <source>
        <dbReference type="ARBA" id="ARBA00015188"/>
    </source>
</evidence>
<dbReference type="Gene3D" id="3.30.465.10">
    <property type="match status" value="1"/>
</dbReference>
<feature type="domain" description="FAD-binding PCMH-type" evidence="21">
    <location>
        <begin position="30"/>
        <end position="194"/>
    </location>
</feature>
<evidence type="ECO:0000259" key="21">
    <source>
        <dbReference type="PROSITE" id="PS51387"/>
    </source>
</evidence>
<dbReference type="GO" id="GO:0008762">
    <property type="term" value="F:UDP-N-acetylmuramate dehydrogenase activity"/>
    <property type="evidence" value="ECO:0007669"/>
    <property type="project" value="UniProtKB-EC"/>
</dbReference>
<proteinExistence type="inferred from homology"/>
<evidence type="ECO:0000256" key="3">
    <source>
        <dbReference type="ARBA" id="ARBA00004496"/>
    </source>
</evidence>
<dbReference type="InterPro" id="IPR006094">
    <property type="entry name" value="Oxid_FAD_bind_N"/>
</dbReference>